<gene>
    <name evidence="10" type="ORF">KJB30_02905</name>
</gene>
<reference evidence="10 11" key="1">
    <citation type="submission" date="2021-05" db="EMBL/GenBank/DDBJ databases">
        <title>The draft genome of Geobacter chapellei DSM 13688.</title>
        <authorList>
            <person name="Xu Z."/>
            <person name="Masuda Y."/>
            <person name="Itoh H."/>
            <person name="Senoo K."/>
        </authorList>
    </citation>
    <scope>NUCLEOTIDE SEQUENCE [LARGE SCALE GENOMIC DNA]</scope>
    <source>
        <strain evidence="10 11">DSM 13688</strain>
    </source>
</reference>
<evidence type="ECO:0000256" key="3">
    <source>
        <dbReference type="ARBA" id="ARBA00022475"/>
    </source>
</evidence>
<evidence type="ECO:0000256" key="8">
    <source>
        <dbReference type="ARBA" id="ARBA00023136"/>
    </source>
</evidence>
<organism evidence="10 11">
    <name type="scientific">Pelotalea chapellei</name>
    <dbReference type="NCBI Taxonomy" id="44671"/>
    <lineage>
        <taxon>Bacteria</taxon>
        <taxon>Pseudomonadati</taxon>
        <taxon>Thermodesulfobacteriota</taxon>
        <taxon>Desulfuromonadia</taxon>
        <taxon>Geobacterales</taxon>
        <taxon>Geobacteraceae</taxon>
        <taxon>Pelotalea</taxon>
    </lineage>
</organism>
<comment type="subcellular location">
    <subcellularLocation>
        <location evidence="1">Cell inner membrane</location>
        <topology evidence="1">Single-pass membrane protein</topology>
    </subcellularLocation>
</comment>
<dbReference type="PROSITE" id="PS00409">
    <property type="entry name" value="PROKAR_NTER_METHYL"/>
    <property type="match status" value="1"/>
</dbReference>
<evidence type="ECO:0000256" key="7">
    <source>
        <dbReference type="ARBA" id="ARBA00022989"/>
    </source>
</evidence>
<evidence type="ECO:0000256" key="6">
    <source>
        <dbReference type="ARBA" id="ARBA00022692"/>
    </source>
</evidence>
<dbReference type="Proteomes" id="UP000784128">
    <property type="component" value="Unassembled WGS sequence"/>
</dbReference>
<dbReference type="PANTHER" id="PTHR38779:SF2">
    <property type="entry name" value="TYPE II SECRETION SYSTEM PROTEIN I-RELATED"/>
    <property type="match status" value="1"/>
</dbReference>
<evidence type="ECO:0000313" key="10">
    <source>
        <dbReference type="EMBL" id="MBT1070724.1"/>
    </source>
</evidence>
<dbReference type="PANTHER" id="PTHR38779">
    <property type="entry name" value="TYPE II SECRETION SYSTEM PROTEIN I-RELATED"/>
    <property type="match status" value="1"/>
</dbReference>
<evidence type="ECO:0000256" key="2">
    <source>
        <dbReference type="ARBA" id="ARBA00008358"/>
    </source>
</evidence>
<comment type="similarity">
    <text evidence="2">Belongs to the GSP I family.</text>
</comment>
<keyword evidence="6 9" id="KW-0812">Transmembrane</keyword>
<keyword evidence="5" id="KW-0997">Cell inner membrane</keyword>
<keyword evidence="7 9" id="KW-1133">Transmembrane helix</keyword>
<evidence type="ECO:0000313" key="11">
    <source>
        <dbReference type="Proteomes" id="UP000784128"/>
    </source>
</evidence>
<dbReference type="InterPro" id="IPR010052">
    <property type="entry name" value="T2SS_protein-GspI"/>
</dbReference>
<dbReference type="Pfam" id="PF07963">
    <property type="entry name" value="N_methyl"/>
    <property type="match status" value="1"/>
</dbReference>
<dbReference type="EMBL" id="JAHDYS010000002">
    <property type="protein sequence ID" value="MBT1070724.1"/>
    <property type="molecule type" value="Genomic_DNA"/>
</dbReference>
<keyword evidence="3" id="KW-1003">Cell membrane</keyword>
<keyword evidence="4" id="KW-0488">Methylation</keyword>
<evidence type="ECO:0000256" key="9">
    <source>
        <dbReference type="SAM" id="Phobius"/>
    </source>
</evidence>
<keyword evidence="8 9" id="KW-0472">Membrane</keyword>
<evidence type="ECO:0000256" key="5">
    <source>
        <dbReference type="ARBA" id="ARBA00022519"/>
    </source>
</evidence>
<feature type="transmembrane region" description="Helical" evidence="9">
    <location>
        <begin position="13"/>
        <end position="35"/>
    </location>
</feature>
<evidence type="ECO:0000256" key="4">
    <source>
        <dbReference type="ARBA" id="ARBA00022481"/>
    </source>
</evidence>
<comment type="caution">
    <text evidence="10">The sequence shown here is derived from an EMBL/GenBank/DDBJ whole genome shotgun (WGS) entry which is preliminary data.</text>
</comment>
<proteinExistence type="inferred from homology"/>
<keyword evidence="11" id="KW-1185">Reference proteome</keyword>
<accession>A0ABS5U500</accession>
<name>A0ABS5U500_9BACT</name>
<protein>
    <submittedName>
        <fullName evidence="10">Prepilin-type N-terminal cleavage/methylation domain-containing protein</fullName>
    </submittedName>
</protein>
<dbReference type="NCBIfam" id="TIGR02532">
    <property type="entry name" value="IV_pilin_GFxxxE"/>
    <property type="match status" value="1"/>
</dbReference>
<sequence>MLSPSKGFTLLEVMIALAIMAGVVLTVLTSVNYHLSIISAERDNTALTLLARAKITELEQGALQEKSEGTLAPMHPEFTWKSELLPTQLPALKKLVLRVQRTGDKREVALVRYIVPK</sequence>
<evidence type="ECO:0000256" key="1">
    <source>
        <dbReference type="ARBA" id="ARBA00004377"/>
    </source>
</evidence>
<dbReference type="InterPro" id="IPR012902">
    <property type="entry name" value="N_methyl_site"/>
</dbReference>